<dbReference type="EMBL" id="JAUEPO010000002">
    <property type="protein sequence ID" value="KAK3332831.1"/>
    <property type="molecule type" value="Genomic_DNA"/>
</dbReference>
<keyword evidence="2" id="KW-1133">Transmembrane helix</keyword>
<sequence length="200" mass="22395">MLHNRLVQTQQLPIAAHPPVQHFSPLVYFRPGAQQSPSGALSPLITLTTNREIQSRLANMSNPRSTTTPHWGPHFGHESDQETTTHVPEDAESRSSRSIRRAAAADLDTSKMVVIPTYPEPVHSNLAPEVVYYSELQHIAHLDVSLANRRGRMIRIRPPISRRRERLLWAGGVMFLATIACVVLFLGLRDRAPPTAHTRT</sequence>
<reference evidence="3" key="2">
    <citation type="submission" date="2023-06" db="EMBL/GenBank/DDBJ databases">
        <authorList>
            <consortium name="Lawrence Berkeley National Laboratory"/>
            <person name="Haridas S."/>
            <person name="Hensen N."/>
            <person name="Bonometti L."/>
            <person name="Westerberg I."/>
            <person name="Brannstrom I.O."/>
            <person name="Guillou S."/>
            <person name="Cros-Aarteil S."/>
            <person name="Calhoun S."/>
            <person name="Kuo A."/>
            <person name="Mondo S."/>
            <person name="Pangilinan J."/>
            <person name="Riley R."/>
            <person name="Labutti K."/>
            <person name="Andreopoulos B."/>
            <person name="Lipzen A."/>
            <person name="Chen C."/>
            <person name="Yanf M."/>
            <person name="Daum C."/>
            <person name="Ng V."/>
            <person name="Clum A."/>
            <person name="Steindorff A."/>
            <person name="Ohm R."/>
            <person name="Martin F."/>
            <person name="Silar P."/>
            <person name="Natvig D."/>
            <person name="Lalanne C."/>
            <person name="Gautier V."/>
            <person name="Ament-Velasquez S.L."/>
            <person name="Kruys A."/>
            <person name="Hutchinson M.I."/>
            <person name="Powell A.J."/>
            <person name="Barry K."/>
            <person name="Miller A.N."/>
            <person name="Grigoriev I.V."/>
            <person name="Debuchy R."/>
            <person name="Gladieux P."/>
            <person name="Thoren M.H."/>
            <person name="Johannesson H."/>
        </authorList>
    </citation>
    <scope>NUCLEOTIDE SEQUENCE</scope>
    <source>
        <strain evidence="3">SMH4131-1</strain>
    </source>
</reference>
<comment type="caution">
    <text evidence="3">The sequence shown here is derived from an EMBL/GenBank/DDBJ whole genome shotgun (WGS) entry which is preliminary data.</text>
</comment>
<keyword evidence="2" id="KW-0812">Transmembrane</keyword>
<evidence type="ECO:0000313" key="3">
    <source>
        <dbReference type="EMBL" id="KAK3332831.1"/>
    </source>
</evidence>
<name>A0AAE0IWZ4_9PEZI</name>
<evidence type="ECO:0000313" key="4">
    <source>
        <dbReference type="Proteomes" id="UP001286456"/>
    </source>
</evidence>
<evidence type="ECO:0000256" key="2">
    <source>
        <dbReference type="SAM" id="Phobius"/>
    </source>
</evidence>
<keyword evidence="2" id="KW-0472">Membrane</keyword>
<accession>A0AAE0IWZ4</accession>
<dbReference type="AlphaFoldDB" id="A0AAE0IWZ4"/>
<keyword evidence="4" id="KW-1185">Reference proteome</keyword>
<organism evidence="3 4">
    <name type="scientific">Cercophora scortea</name>
    <dbReference type="NCBI Taxonomy" id="314031"/>
    <lineage>
        <taxon>Eukaryota</taxon>
        <taxon>Fungi</taxon>
        <taxon>Dikarya</taxon>
        <taxon>Ascomycota</taxon>
        <taxon>Pezizomycotina</taxon>
        <taxon>Sordariomycetes</taxon>
        <taxon>Sordariomycetidae</taxon>
        <taxon>Sordariales</taxon>
        <taxon>Lasiosphaeriaceae</taxon>
        <taxon>Cercophora</taxon>
    </lineage>
</organism>
<feature type="transmembrane region" description="Helical" evidence="2">
    <location>
        <begin position="167"/>
        <end position="188"/>
    </location>
</feature>
<evidence type="ECO:0000256" key="1">
    <source>
        <dbReference type="SAM" id="MobiDB-lite"/>
    </source>
</evidence>
<gene>
    <name evidence="3" type="ORF">B0T19DRAFT_112180</name>
</gene>
<protein>
    <submittedName>
        <fullName evidence="3">Uncharacterized protein</fullName>
    </submittedName>
</protein>
<feature type="region of interest" description="Disordered" evidence="1">
    <location>
        <begin position="61"/>
        <end position="100"/>
    </location>
</feature>
<proteinExistence type="predicted"/>
<reference evidence="3" key="1">
    <citation type="journal article" date="2023" name="Mol. Phylogenet. Evol.">
        <title>Genome-scale phylogeny and comparative genomics of the fungal order Sordariales.</title>
        <authorList>
            <person name="Hensen N."/>
            <person name="Bonometti L."/>
            <person name="Westerberg I."/>
            <person name="Brannstrom I.O."/>
            <person name="Guillou S."/>
            <person name="Cros-Aarteil S."/>
            <person name="Calhoun S."/>
            <person name="Haridas S."/>
            <person name="Kuo A."/>
            <person name="Mondo S."/>
            <person name="Pangilinan J."/>
            <person name="Riley R."/>
            <person name="LaButti K."/>
            <person name="Andreopoulos B."/>
            <person name="Lipzen A."/>
            <person name="Chen C."/>
            <person name="Yan M."/>
            <person name="Daum C."/>
            <person name="Ng V."/>
            <person name="Clum A."/>
            <person name="Steindorff A."/>
            <person name="Ohm R.A."/>
            <person name="Martin F."/>
            <person name="Silar P."/>
            <person name="Natvig D.O."/>
            <person name="Lalanne C."/>
            <person name="Gautier V."/>
            <person name="Ament-Velasquez S.L."/>
            <person name="Kruys A."/>
            <person name="Hutchinson M.I."/>
            <person name="Powell A.J."/>
            <person name="Barry K."/>
            <person name="Miller A.N."/>
            <person name="Grigoriev I.V."/>
            <person name="Debuchy R."/>
            <person name="Gladieux P."/>
            <person name="Hiltunen Thoren M."/>
            <person name="Johannesson H."/>
        </authorList>
    </citation>
    <scope>NUCLEOTIDE SEQUENCE</scope>
    <source>
        <strain evidence="3">SMH4131-1</strain>
    </source>
</reference>
<dbReference type="Proteomes" id="UP001286456">
    <property type="component" value="Unassembled WGS sequence"/>
</dbReference>